<dbReference type="PRINTS" id="PR00604">
    <property type="entry name" value="CYTCHRMECIAB"/>
</dbReference>
<evidence type="ECO:0000256" key="7">
    <source>
        <dbReference type="SAM" id="MobiDB-lite"/>
    </source>
</evidence>
<evidence type="ECO:0000256" key="4">
    <source>
        <dbReference type="ARBA" id="ARBA00022982"/>
    </source>
</evidence>
<keyword evidence="3 6" id="KW-0479">Metal-binding</keyword>
<dbReference type="GO" id="GO:0009055">
    <property type="term" value="F:electron transfer activity"/>
    <property type="evidence" value="ECO:0007669"/>
    <property type="project" value="InterPro"/>
</dbReference>
<feature type="domain" description="Cytochrome c" evidence="8">
    <location>
        <begin position="266"/>
        <end position="365"/>
    </location>
</feature>
<dbReference type="Proteomes" id="UP000192273">
    <property type="component" value="Chromosome"/>
</dbReference>
<dbReference type="SUPFAM" id="SSF46626">
    <property type="entry name" value="Cytochrome c"/>
    <property type="match status" value="2"/>
</dbReference>
<sequence>MFDTMTMTKTAGALCGALLVFLLGNWAAESIYSVGGGHGEDHAQGYVIDTGADEAEEVVDEGPSIAELMASADPANGEGLFRNCAACHAVVDGENKVGPHLYGVVGREVGGVADYGSYSGALTAVAQVWTPVELDAFLENPKAYAPGTSMGYAGMRKAEDRADLIAYLDQTDGTTFEMPVEESAAEPAAEEAAAEPAAEEAAAEPAAEEAAAEPAAEEAAAEPAAEEAAAEPAAEEAAAEPAAEEAAAEPAADAGASDFAALVAAADIAEGEKLYRRCGACHKLEDGKNGAGPHLFGIVGRDIANVEGFAYSDALKGLEGTWTPEKLSDWIENPRAFAPGNRMGFPGLKDEADRANLIGYLQSAAN</sequence>
<dbReference type="AlphaFoldDB" id="A0A1V0RMJ9"/>
<evidence type="ECO:0000313" key="9">
    <source>
        <dbReference type="EMBL" id="ARE82997.1"/>
    </source>
</evidence>
<dbReference type="InterPro" id="IPR036909">
    <property type="entry name" value="Cyt_c-like_dom_sf"/>
</dbReference>
<dbReference type="PANTHER" id="PTHR11961">
    <property type="entry name" value="CYTOCHROME C"/>
    <property type="match status" value="1"/>
</dbReference>
<proteinExistence type="predicted"/>
<feature type="compositionally biased region" description="Acidic residues" evidence="7">
    <location>
        <begin position="180"/>
        <end position="247"/>
    </location>
</feature>
<evidence type="ECO:0000256" key="2">
    <source>
        <dbReference type="ARBA" id="ARBA00022617"/>
    </source>
</evidence>
<dbReference type="InterPro" id="IPR002327">
    <property type="entry name" value="Cyt_c_1A/1B"/>
</dbReference>
<evidence type="ECO:0000259" key="8">
    <source>
        <dbReference type="PROSITE" id="PS51007"/>
    </source>
</evidence>
<evidence type="ECO:0000256" key="6">
    <source>
        <dbReference type="PROSITE-ProRule" id="PRU00433"/>
    </source>
</evidence>
<feature type="domain" description="Cytochrome c" evidence="8">
    <location>
        <begin position="72"/>
        <end position="172"/>
    </location>
</feature>
<evidence type="ECO:0000256" key="3">
    <source>
        <dbReference type="ARBA" id="ARBA00022723"/>
    </source>
</evidence>
<keyword evidence="5 6" id="KW-0408">Iron</keyword>
<gene>
    <name evidence="9" type="primary">cycM</name>
    <name evidence="9" type="ORF">ROSMUCSMR3_01512</name>
</gene>
<dbReference type="Pfam" id="PF00034">
    <property type="entry name" value="Cytochrom_C"/>
    <property type="match status" value="2"/>
</dbReference>
<dbReference type="OrthoDB" id="9805828at2"/>
<dbReference type="InterPro" id="IPR009056">
    <property type="entry name" value="Cyt_c-like_dom"/>
</dbReference>
<organism evidence="9 10">
    <name type="scientific">Roseovarius mucosus</name>
    <dbReference type="NCBI Taxonomy" id="215743"/>
    <lineage>
        <taxon>Bacteria</taxon>
        <taxon>Pseudomonadati</taxon>
        <taxon>Pseudomonadota</taxon>
        <taxon>Alphaproteobacteria</taxon>
        <taxon>Rhodobacterales</taxon>
        <taxon>Roseobacteraceae</taxon>
        <taxon>Roseovarius</taxon>
    </lineage>
</organism>
<dbReference type="Gene3D" id="1.10.760.10">
    <property type="entry name" value="Cytochrome c-like domain"/>
    <property type="match status" value="2"/>
</dbReference>
<dbReference type="GO" id="GO:0020037">
    <property type="term" value="F:heme binding"/>
    <property type="evidence" value="ECO:0007669"/>
    <property type="project" value="InterPro"/>
</dbReference>
<keyword evidence="1" id="KW-0813">Transport</keyword>
<dbReference type="PROSITE" id="PS51007">
    <property type="entry name" value="CYTC"/>
    <property type="match status" value="2"/>
</dbReference>
<dbReference type="KEGG" id="rmm:ROSMUCSMR3_01512"/>
<keyword evidence="10" id="KW-1185">Reference proteome</keyword>
<evidence type="ECO:0000256" key="1">
    <source>
        <dbReference type="ARBA" id="ARBA00022448"/>
    </source>
</evidence>
<feature type="region of interest" description="Disordered" evidence="7">
    <location>
        <begin position="180"/>
        <end position="251"/>
    </location>
</feature>
<evidence type="ECO:0000256" key="5">
    <source>
        <dbReference type="ARBA" id="ARBA00023004"/>
    </source>
</evidence>
<dbReference type="GO" id="GO:0046872">
    <property type="term" value="F:metal ion binding"/>
    <property type="evidence" value="ECO:0007669"/>
    <property type="project" value="UniProtKB-KW"/>
</dbReference>
<protein>
    <submittedName>
        <fullName evidence="9">Cytochrome c-552</fullName>
    </submittedName>
</protein>
<reference evidence="9 10" key="1">
    <citation type="submission" date="2017-03" db="EMBL/GenBank/DDBJ databases">
        <title>Genome Sequence of Roseovarius mucosus strain SMR3 Isolated from a culture of the Diatom Skeletonema marinoi.</title>
        <authorList>
            <person name="Topel M."/>
            <person name="Pinder M."/>
            <person name="Johansson O.N."/>
            <person name="Kourtchenko O."/>
            <person name="Godhe A."/>
            <person name="Clarke A.K."/>
        </authorList>
    </citation>
    <scope>NUCLEOTIDE SEQUENCE [LARGE SCALE GENOMIC DNA]</scope>
    <source>
        <strain evidence="9 10">SMR3</strain>
    </source>
</reference>
<dbReference type="EMBL" id="CP020474">
    <property type="protein sequence ID" value="ARE82997.1"/>
    <property type="molecule type" value="Genomic_DNA"/>
</dbReference>
<keyword evidence="4" id="KW-0249">Electron transport</keyword>
<name>A0A1V0RMJ9_9RHOB</name>
<evidence type="ECO:0000313" key="10">
    <source>
        <dbReference type="Proteomes" id="UP000192273"/>
    </source>
</evidence>
<accession>A0A1V0RMJ9</accession>
<keyword evidence="2 6" id="KW-0349">Heme</keyword>